<dbReference type="RefSeq" id="XP_018295037.1">
    <property type="nucleotide sequence ID" value="XM_018430824.1"/>
</dbReference>
<evidence type="ECO:0000256" key="1">
    <source>
        <dbReference type="SAM" id="MobiDB-lite"/>
    </source>
</evidence>
<dbReference type="AlphaFoldDB" id="A0A162PXW0"/>
<feature type="compositionally biased region" description="Polar residues" evidence="1">
    <location>
        <begin position="73"/>
        <end position="87"/>
    </location>
</feature>
<proteinExistence type="predicted"/>
<dbReference type="InParanoid" id="A0A162PXW0"/>
<dbReference type="Proteomes" id="UP000077315">
    <property type="component" value="Unassembled WGS sequence"/>
</dbReference>
<keyword evidence="3" id="KW-1185">Reference proteome</keyword>
<sequence>MCHYPEQPAPQVFAPGPGSGPRYNYGPQSQGGPPSDNSTETSETTLVDNFSNNGRGVPGSTNAPRNLRPGYQPPTQSSMTHNNMGFN</sequence>
<dbReference type="GeneID" id="28991730"/>
<protein>
    <submittedName>
        <fullName evidence="2">Uncharacterized protein</fullName>
    </submittedName>
</protein>
<feature type="compositionally biased region" description="Polar residues" evidence="1">
    <location>
        <begin position="26"/>
        <end position="64"/>
    </location>
</feature>
<evidence type="ECO:0000313" key="3">
    <source>
        <dbReference type="Proteomes" id="UP000077315"/>
    </source>
</evidence>
<organism evidence="2 3">
    <name type="scientific">Phycomyces blakesleeanus (strain ATCC 8743b / DSM 1359 / FGSC 10004 / NBRC 33097 / NRRL 1555)</name>
    <dbReference type="NCBI Taxonomy" id="763407"/>
    <lineage>
        <taxon>Eukaryota</taxon>
        <taxon>Fungi</taxon>
        <taxon>Fungi incertae sedis</taxon>
        <taxon>Mucoromycota</taxon>
        <taxon>Mucoromycotina</taxon>
        <taxon>Mucoromycetes</taxon>
        <taxon>Mucorales</taxon>
        <taxon>Phycomycetaceae</taxon>
        <taxon>Phycomyces</taxon>
    </lineage>
</organism>
<gene>
    <name evidence="2" type="ORF">PHYBLDRAFT_142510</name>
</gene>
<feature type="region of interest" description="Disordered" evidence="1">
    <location>
        <begin position="1"/>
        <end position="87"/>
    </location>
</feature>
<accession>A0A162PXW0</accession>
<dbReference type="EMBL" id="KV440975">
    <property type="protein sequence ID" value="OAD76997.1"/>
    <property type="molecule type" value="Genomic_DNA"/>
</dbReference>
<evidence type="ECO:0000313" key="2">
    <source>
        <dbReference type="EMBL" id="OAD76997.1"/>
    </source>
</evidence>
<name>A0A162PXW0_PHYB8</name>
<reference evidence="3" key="1">
    <citation type="submission" date="2015-06" db="EMBL/GenBank/DDBJ databases">
        <title>Expansion of signal transduction pathways in fungi by whole-genome duplication.</title>
        <authorList>
            <consortium name="DOE Joint Genome Institute"/>
            <person name="Corrochano L.M."/>
            <person name="Kuo A."/>
            <person name="Marcet-Houben M."/>
            <person name="Polaino S."/>
            <person name="Salamov A."/>
            <person name="Villalobos J.M."/>
            <person name="Alvarez M.I."/>
            <person name="Avalos J."/>
            <person name="Benito E.P."/>
            <person name="Benoit I."/>
            <person name="Burger G."/>
            <person name="Camino L.P."/>
            <person name="Canovas D."/>
            <person name="Cerda-Olmedo E."/>
            <person name="Cheng J.-F."/>
            <person name="Dominguez A."/>
            <person name="Elias M."/>
            <person name="Eslava A.P."/>
            <person name="Glaser F."/>
            <person name="Grimwood J."/>
            <person name="Gutierrez G."/>
            <person name="Heitman J."/>
            <person name="Henrissat B."/>
            <person name="Iturriaga E.A."/>
            <person name="Lang B.F."/>
            <person name="Lavin J.L."/>
            <person name="Lee S."/>
            <person name="Li W."/>
            <person name="Lindquist E."/>
            <person name="Lopez-Garcia S."/>
            <person name="Luque E.M."/>
            <person name="Marcos A.T."/>
            <person name="Martin J."/>
            <person name="McCluskey K."/>
            <person name="Medina H.R."/>
            <person name="Miralles-Duran A."/>
            <person name="Miyazaki A."/>
            <person name="Munoz-Torres E."/>
            <person name="Oguiza J.A."/>
            <person name="Ohm R."/>
            <person name="Olmedo M."/>
            <person name="Orejas M."/>
            <person name="Ortiz-Castellanos L."/>
            <person name="Pisabarro A.G."/>
            <person name="Rodriguez-Romero J."/>
            <person name="Ruiz-Herrera J."/>
            <person name="Ruiz-Vazquez R."/>
            <person name="Sanz C."/>
            <person name="Schackwitz W."/>
            <person name="Schmutz J."/>
            <person name="Shahriari M."/>
            <person name="Shelest E."/>
            <person name="Silva-Franco F."/>
            <person name="Soanes D."/>
            <person name="Syed K."/>
            <person name="Tagua V.G."/>
            <person name="Talbot N.J."/>
            <person name="Thon M."/>
            <person name="De vries R.P."/>
            <person name="Wiebenga A."/>
            <person name="Yadav J.S."/>
            <person name="Braun E.L."/>
            <person name="Baker S."/>
            <person name="Garre V."/>
            <person name="Horwitz B."/>
            <person name="Torres-Martinez S."/>
            <person name="Idnurm A."/>
            <person name="Herrera-Estrella A."/>
            <person name="Gabaldon T."/>
            <person name="Grigoriev I.V."/>
        </authorList>
    </citation>
    <scope>NUCLEOTIDE SEQUENCE [LARGE SCALE GENOMIC DNA]</scope>
    <source>
        <strain evidence="3">NRRL 1555(-)</strain>
    </source>
</reference>
<dbReference type="VEuPathDB" id="FungiDB:PHYBLDRAFT_142510"/>